<evidence type="ECO:0000313" key="5">
    <source>
        <dbReference type="EMBL" id="RVD89543.1"/>
    </source>
</evidence>
<evidence type="ECO:0000256" key="2">
    <source>
        <dbReference type="SAM" id="MobiDB-lite"/>
    </source>
</evidence>
<sequence length="247" mass="25778">MLSKASFLVAAVYAASGFAQTPVVTTTLRTTTTLCPVVCYDHVDACGQTYGGCVPRCPGDSVPTFTAPSCSKTTTGPITTTSFVPTTTKSTTATTSCPILCVDYINTCGGLWGTCIPSCPGSTLPTFTQPPCNSPTTRPPTTTPPPITTTPRITTYTTTSSCPILCMDFLNNCGSLWGTCLPRCAGQTIPAITPPPCSTRTSTVGPLPTLGPWEQCGGIAWTGRGVCSNGYICSFFNDWYSQCVPAN</sequence>
<organism evidence="5 6">
    <name type="scientific">Arthrobotrys flagrans</name>
    <name type="common">Nematode-trapping fungus</name>
    <name type="synonym">Trichothecium flagrans</name>
    <dbReference type="NCBI Taxonomy" id="97331"/>
    <lineage>
        <taxon>Eukaryota</taxon>
        <taxon>Fungi</taxon>
        <taxon>Dikarya</taxon>
        <taxon>Ascomycota</taxon>
        <taxon>Pezizomycotina</taxon>
        <taxon>Orbiliomycetes</taxon>
        <taxon>Orbiliales</taxon>
        <taxon>Orbiliaceae</taxon>
        <taxon>Arthrobotrys</taxon>
    </lineage>
</organism>
<feature type="chain" id="PRO_5019060849" description="CBM1 domain-containing protein" evidence="3">
    <location>
        <begin position="20"/>
        <end position="247"/>
    </location>
</feature>
<dbReference type="GO" id="GO:0030248">
    <property type="term" value="F:cellulose binding"/>
    <property type="evidence" value="ECO:0007669"/>
    <property type="project" value="InterPro"/>
</dbReference>
<reference evidence="5 6" key="1">
    <citation type="submission" date="2019-01" db="EMBL/GenBank/DDBJ databases">
        <title>Intercellular communication is required for trap formation in the nematode-trapping fungus Duddingtonia flagrans.</title>
        <authorList>
            <person name="Youssar L."/>
            <person name="Wernet V."/>
            <person name="Hensel N."/>
            <person name="Hildebrandt H.-G."/>
            <person name="Fischer R."/>
        </authorList>
    </citation>
    <scope>NUCLEOTIDE SEQUENCE [LARGE SCALE GENOMIC DNA]</scope>
    <source>
        <strain evidence="5 6">CBS H-5679</strain>
    </source>
</reference>
<proteinExistence type="predicted"/>
<dbReference type="RefSeq" id="XP_067495087.1">
    <property type="nucleotide sequence ID" value="XM_067634723.1"/>
</dbReference>
<dbReference type="PROSITE" id="PS00562">
    <property type="entry name" value="CBM1_1"/>
    <property type="match status" value="1"/>
</dbReference>
<keyword evidence="1 3" id="KW-0732">Signal</keyword>
<dbReference type="Proteomes" id="UP000283090">
    <property type="component" value="Unassembled WGS sequence"/>
</dbReference>
<feature type="compositionally biased region" description="Pro residues" evidence="2">
    <location>
        <begin position="137"/>
        <end position="148"/>
    </location>
</feature>
<gene>
    <name evidence="5" type="ORF">DFL_000546</name>
</gene>
<dbReference type="STRING" id="97331.A0A437AE28"/>
<dbReference type="Pfam" id="PF00734">
    <property type="entry name" value="CBM_1"/>
    <property type="match status" value="1"/>
</dbReference>
<feature type="signal peptide" evidence="3">
    <location>
        <begin position="1"/>
        <end position="19"/>
    </location>
</feature>
<dbReference type="InterPro" id="IPR000254">
    <property type="entry name" value="CBD"/>
</dbReference>
<dbReference type="VEuPathDB" id="FungiDB:DFL_000546"/>
<dbReference type="GO" id="GO:0005576">
    <property type="term" value="C:extracellular region"/>
    <property type="evidence" value="ECO:0007669"/>
    <property type="project" value="InterPro"/>
</dbReference>
<dbReference type="SUPFAM" id="SSF57180">
    <property type="entry name" value="Cellulose-binding domain"/>
    <property type="match status" value="1"/>
</dbReference>
<accession>A0A437AE28</accession>
<dbReference type="InterPro" id="IPR035971">
    <property type="entry name" value="CBD_sf"/>
</dbReference>
<evidence type="ECO:0000259" key="4">
    <source>
        <dbReference type="PROSITE" id="PS51164"/>
    </source>
</evidence>
<dbReference type="GeneID" id="93582857"/>
<dbReference type="OrthoDB" id="3924764at2759"/>
<feature type="domain" description="CBM1" evidence="4">
    <location>
        <begin position="208"/>
        <end position="244"/>
    </location>
</feature>
<dbReference type="GO" id="GO:0005975">
    <property type="term" value="P:carbohydrate metabolic process"/>
    <property type="evidence" value="ECO:0007669"/>
    <property type="project" value="InterPro"/>
</dbReference>
<comment type="caution">
    <text evidence="5">The sequence shown here is derived from an EMBL/GenBank/DDBJ whole genome shotgun (WGS) entry which is preliminary data.</text>
</comment>
<evidence type="ECO:0000313" key="6">
    <source>
        <dbReference type="Proteomes" id="UP000283090"/>
    </source>
</evidence>
<feature type="region of interest" description="Disordered" evidence="2">
    <location>
        <begin position="130"/>
        <end position="150"/>
    </location>
</feature>
<dbReference type="AlphaFoldDB" id="A0A437AE28"/>
<dbReference type="EMBL" id="SAEB01000001">
    <property type="protein sequence ID" value="RVD89543.1"/>
    <property type="molecule type" value="Genomic_DNA"/>
</dbReference>
<evidence type="ECO:0000256" key="1">
    <source>
        <dbReference type="ARBA" id="ARBA00022729"/>
    </source>
</evidence>
<protein>
    <recommendedName>
        <fullName evidence="4">CBM1 domain-containing protein</fullName>
    </recommendedName>
</protein>
<name>A0A437AE28_ARTFL</name>
<dbReference type="SMART" id="SM00236">
    <property type="entry name" value="fCBD"/>
    <property type="match status" value="1"/>
</dbReference>
<evidence type="ECO:0000256" key="3">
    <source>
        <dbReference type="SAM" id="SignalP"/>
    </source>
</evidence>
<keyword evidence="6" id="KW-1185">Reference proteome</keyword>
<dbReference type="PROSITE" id="PS51164">
    <property type="entry name" value="CBM1_2"/>
    <property type="match status" value="1"/>
</dbReference>